<organism evidence="2 3">
    <name type="scientific">Brevibacterium siliguriense</name>
    <dbReference type="NCBI Taxonomy" id="1136497"/>
    <lineage>
        <taxon>Bacteria</taxon>
        <taxon>Bacillati</taxon>
        <taxon>Actinomycetota</taxon>
        <taxon>Actinomycetes</taxon>
        <taxon>Micrococcales</taxon>
        <taxon>Brevibacteriaceae</taxon>
        <taxon>Brevibacterium</taxon>
    </lineage>
</organism>
<dbReference type="Gene3D" id="1.10.30.50">
    <property type="match status" value="1"/>
</dbReference>
<dbReference type="Pfam" id="PF14279">
    <property type="entry name" value="HNH_5"/>
    <property type="match status" value="1"/>
</dbReference>
<dbReference type="InterPro" id="IPR003615">
    <property type="entry name" value="HNH_nuc"/>
</dbReference>
<gene>
    <name evidence="2" type="ORF">SAMN04489752_0271</name>
</gene>
<keyword evidence="2" id="KW-0255">Endonuclease</keyword>
<dbReference type="EMBL" id="LT629766">
    <property type="protein sequence ID" value="SDR79056.1"/>
    <property type="molecule type" value="Genomic_DNA"/>
</dbReference>
<dbReference type="AlphaFoldDB" id="A0A1H1LWY3"/>
<dbReference type="Proteomes" id="UP000199597">
    <property type="component" value="Chromosome I"/>
</dbReference>
<evidence type="ECO:0000313" key="3">
    <source>
        <dbReference type="Proteomes" id="UP000199597"/>
    </source>
</evidence>
<keyword evidence="3" id="KW-1185">Reference proteome</keyword>
<sequence length="251" mass="28612">MERLTYPFLAYCPKDGRLWWDREFGDGPRGADGSAPRMASWLRWNVGLNERFTTKAMREALGVSDEHFQRRQRELREDFNWKYLSSKEDPALGDECVLLAYGWWPGEGKRPKQQRVSTKVRRQVFERDGGRCVICGLGSNEKYEDGGTVVLTAGHIRANLHGGSNELSNLQTECRRCNESARADTGGVADPIAVLERVKSLPKAERLEMLDWLSSGQRSRTRLDIAYDSVRLGGPIVREVVLDYLEEVARY</sequence>
<reference evidence="3" key="1">
    <citation type="submission" date="2016-10" db="EMBL/GenBank/DDBJ databases">
        <authorList>
            <person name="Varghese N."/>
            <person name="Submissions S."/>
        </authorList>
    </citation>
    <scope>NUCLEOTIDE SEQUENCE [LARGE SCALE GENOMIC DNA]</scope>
    <source>
        <strain evidence="3">DSM 23676</strain>
    </source>
</reference>
<dbReference type="SMART" id="SM00507">
    <property type="entry name" value="HNHc"/>
    <property type="match status" value="1"/>
</dbReference>
<accession>A0A1H1LWY3</accession>
<dbReference type="GO" id="GO:0004519">
    <property type="term" value="F:endonuclease activity"/>
    <property type="evidence" value="ECO:0007669"/>
    <property type="project" value="UniProtKB-KW"/>
</dbReference>
<evidence type="ECO:0000259" key="1">
    <source>
        <dbReference type="SMART" id="SM00507"/>
    </source>
</evidence>
<evidence type="ECO:0000313" key="2">
    <source>
        <dbReference type="EMBL" id="SDR79056.1"/>
    </source>
</evidence>
<name>A0A1H1LWY3_9MICO</name>
<feature type="domain" description="HNH nuclease" evidence="1">
    <location>
        <begin position="119"/>
        <end position="179"/>
    </location>
</feature>
<dbReference type="CDD" id="cd00085">
    <property type="entry name" value="HNHc"/>
    <property type="match status" value="1"/>
</dbReference>
<dbReference type="STRING" id="1136497.SAMN04489752_0271"/>
<keyword evidence="2" id="KW-0540">Nuclease</keyword>
<proteinExistence type="predicted"/>
<protein>
    <submittedName>
        <fullName evidence="2">HNH endonuclease</fullName>
    </submittedName>
</protein>
<dbReference type="InterPro" id="IPR029471">
    <property type="entry name" value="HNH_5"/>
</dbReference>
<keyword evidence="2" id="KW-0378">Hydrolase</keyword>